<reference evidence="2 3" key="1">
    <citation type="submission" date="2019-03" db="EMBL/GenBank/DDBJ databases">
        <title>Metabolic potential of uncultured bacteria and archaea associated with petroleum seepage in deep-sea sediments.</title>
        <authorList>
            <person name="Dong X."/>
            <person name="Hubert C."/>
        </authorList>
    </citation>
    <scope>NUCLEOTIDE SEQUENCE [LARGE SCALE GENOMIC DNA]</scope>
    <source>
        <strain evidence="2">E29_bin36</strain>
    </source>
</reference>
<protein>
    <submittedName>
        <fullName evidence="2">Uncharacterized protein</fullName>
    </submittedName>
</protein>
<dbReference type="EMBL" id="SOIP01000431">
    <property type="protein sequence ID" value="TET79260.1"/>
    <property type="molecule type" value="Genomic_DNA"/>
</dbReference>
<feature type="region of interest" description="Disordered" evidence="1">
    <location>
        <begin position="1"/>
        <end position="29"/>
    </location>
</feature>
<dbReference type="Proteomes" id="UP000315534">
    <property type="component" value="Unassembled WGS sequence"/>
</dbReference>
<gene>
    <name evidence="2" type="ORF">E3J38_07405</name>
</gene>
<evidence type="ECO:0000256" key="1">
    <source>
        <dbReference type="SAM" id="MobiDB-lite"/>
    </source>
</evidence>
<organism evidence="2 3">
    <name type="scientific">candidate division TA06 bacterium</name>
    <dbReference type="NCBI Taxonomy" id="2250710"/>
    <lineage>
        <taxon>Bacteria</taxon>
        <taxon>Bacteria division TA06</taxon>
    </lineage>
</organism>
<evidence type="ECO:0000313" key="2">
    <source>
        <dbReference type="EMBL" id="TET79260.1"/>
    </source>
</evidence>
<accession>A0A523XJ09</accession>
<evidence type="ECO:0000313" key="3">
    <source>
        <dbReference type="Proteomes" id="UP000315534"/>
    </source>
</evidence>
<sequence length="192" mass="23150">MRFSTELMSGEELKNLDPPSEPDEINDPLEKTKNHLNKERLEILWNLMKTADTGPWLFRKLRSLFRRGKKFPPDIRPRFVVITKLQDPFNYYRLARYYNTFRDDLDYLYLYISSRCPMTDDDRKRSVESKLTLEREGRQIEAQEMVRFEAYQMATREQYESATLTDLMLDEIDVEKGTITKDQVEEFIRKRK</sequence>
<dbReference type="AlphaFoldDB" id="A0A523XJ09"/>
<comment type="caution">
    <text evidence="2">The sequence shown here is derived from an EMBL/GenBank/DDBJ whole genome shotgun (WGS) entry which is preliminary data.</text>
</comment>
<name>A0A523XJ09_UNCT6</name>
<proteinExistence type="predicted"/>